<evidence type="ECO:0000313" key="4">
    <source>
        <dbReference type="EMBL" id="MPM51613.1"/>
    </source>
</evidence>
<dbReference type="Gene3D" id="3.30.565.10">
    <property type="entry name" value="Histidine kinase-like ATPase, C-terminal domain"/>
    <property type="match status" value="1"/>
</dbReference>
<reference evidence="4" key="1">
    <citation type="submission" date="2019-08" db="EMBL/GenBank/DDBJ databases">
        <authorList>
            <person name="Kucharzyk K."/>
            <person name="Murdoch R.W."/>
            <person name="Higgins S."/>
            <person name="Loffler F."/>
        </authorList>
    </citation>
    <scope>NUCLEOTIDE SEQUENCE</scope>
</reference>
<organism evidence="4">
    <name type="scientific">bioreactor metagenome</name>
    <dbReference type="NCBI Taxonomy" id="1076179"/>
    <lineage>
        <taxon>unclassified sequences</taxon>
        <taxon>metagenomes</taxon>
        <taxon>ecological metagenomes</taxon>
    </lineage>
</organism>
<evidence type="ECO:0000256" key="2">
    <source>
        <dbReference type="SAM" id="Phobius"/>
    </source>
</evidence>
<dbReference type="Pfam" id="PF14501">
    <property type="entry name" value="HATPase_c_5"/>
    <property type="match status" value="1"/>
</dbReference>
<dbReference type="EMBL" id="VSSQ01013494">
    <property type="protein sequence ID" value="MPM51613.1"/>
    <property type="molecule type" value="Genomic_DNA"/>
</dbReference>
<dbReference type="InterPro" id="IPR036890">
    <property type="entry name" value="HATPase_C_sf"/>
</dbReference>
<dbReference type="GO" id="GO:0042802">
    <property type="term" value="F:identical protein binding"/>
    <property type="evidence" value="ECO:0007669"/>
    <property type="project" value="TreeGrafter"/>
</dbReference>
<dbReference type="AlphaFoldDB" id="A0A645AL89"/>
<sequence length="455" mass="52276">MFELSLLFLFTATLVKIIPYLLLILLPFRTYYRYSVLKTMAAACSFILILILGANLLLPAGSTLLEWQLYYTTLASLLGLLLCFMLIKGNFFKIIFNFFVVLCYAKDVDYYSIFLESYILNTQSLGLDLGALVFCYLLVLAFTFPFMWLFMTRLLLPVIQKKEQAPFWDFLWIVPFSFYALYHIGMDPDDSIAKAFINGRNALPMQIAWSIGTFLSFGMMLQMFKENIKNELLDNKLQVAALHLDLQRKEFDRLNNTIEETRRSRHNLRQHLVLIKHYVQESDLPSLESYLNKYIKAMDIDASVNICENSYFNAIIQYYYSLAKEKDIKVELAFDLPQDLSLPETDTAVLLGNMFENALEACERQTGGQRFIRAKGALISDNMLAITIKNSFDHEIRKNGDAFISSKRDAKGIGTESIRIIAERYNGLAKFNSKEGVFETSVLLNTQPCPTQTIN</sequence>
<keyword evidence="2" id="KW-1133">Transmembrane helix</keyword>
<keyword evidence="2" id="KW-0812">Transmembrane</keyword>
<feature type="transmembrane region" description="Helical" evidence="2">
    <location>
        <begin position="131"/>
        <end position="155"/>
    </location>
</feature>
<dbReference type="SUPFAM" id="SSF55874">
    <property type="entry name" value="ATPase domain of HSP90 chaperone/DNA topoisomerase II/histidine kinase"/>
    <property type="match status" value="1"/>
</dbReference>
<keyword evidence="1" id="KW-0175">Coiled coil</keyword>
<feature type="transmembrane region" description="Helical" evidence="2">
    <location>
        <begin position="40"/>
        <end position="61"/>
    </location>
</feature>
<feature type="transmembrane region" description="Helical" evidence="2">
    <location>
        <begin position="205"/>
        <end position="224"/>
    </location>
</feature>
<evidence type="ECO:0000256" key="1">
    <source>
        <dbReference type="SAM" id="Coils"/>
    </source>
</evidence>
<feature type="transmembrane region" description="Helical" evidence="2">
    <location>
        <begin position="167"/>
        <end position="185"/>
    </location>
</feature>
<comment type="caution">
    <text evidence="4">The sequence shown here is derived from an EMBL/GenBank/DDBJ whole genome shotgun (WGS) entry which is preliminary data.</text>
</comment>
<dbReference type="CDD" id="cd16935">
    <property type="entry name" value="HATPase_AgrC-ComD-like"/>
    <property type="match status" value="1"/>
</dbReference>
<dbReference type="PANTHER" id="PTHR40448:SF1">
    <property type="entry name" value="TWO-COMPONENT SENSOR HISTIDINE KINASE"/>
    <property type="match status" value="1"/>
</dbReference>
<evidence type="ECO:0000259" key="3">
    <source>
        <dbReference type="Pfam" id="PF14501"/>
    </source>
</evidence>
<proteinExistence type="predicted"/>
<feature type="domain" description="Sensor histidine kinase NatK-like C-terminal" evidence="3">
    <location>
        <begin position="346"/>
        <end position="444"/>
    </location>
</feature>
<feature type="coiled-coil region" evidence="1">
    <location>
        <begin position="244"/>
        <end position="271"/>
    </location>
</feature>
<name>A0A645AL89_9ZZZZ</name>
<keyword evidence="2" id="KW-0472">Membrane</keyword>
<accession>A0A645AL89</accession>
<feature type="transmembrane region" description="Helical" evidence="2">
    <location>
        <begin position="6"/>
        <end position="28"/>
    </location>
</feature>
<dbReference type="InterPro" id="IPR032834">
    <property type="entry name" value="NatK-like_C"/>
</dbReference>
<gene>
    <name evidence="4" type="ORF">SDC9_98363</name>
</gene>
<dbReference type="PANTHER" id="PTHR40448">
    <property type="entry name" value="TWO-COMPONENT SENSOR HISTIDINE KINASE"/>
    <property type="match status" value="1"/>
</dbReference>
<protein>
    <recommendedName>
        <fullName evidence="3">Sensor histidine kinase NatK-like C-terminal domain-containing protein</fullName>
    </recommendedName>
</protein>